<dbReference type="CDD" id="cd05233">
    <property type="entry name" value="SDR_c"/>
    <property type="match status" value="1"/>
</dbReference>
<dbReference type="EMBL" id="ACZI02000001">
    <property type="protein sequence ID" value="EFV12065.2"/>
    <property type="molecule type" value="Genomic_DNA"/>
</dbReference>
<gene>
    <name evidence="3" type="ORF">HMPREF9336_03096</name>
</gene>
<dbReference type="PANTHER" id="PTHR43943:SF2">
    <property type="entry name" value="DEHYDROGENASE_REDUCTASE 4"/>
    <property type="match status" value="1"/>
</dbReference>
<dbReference type="PRINTS" id="PR00080">
    <property type="entry name" value="SDRFAMILY"/>
</dbReference>
<dbReference type="PROSITE" id="PS00061">
    <property type="entry name" value="ADH_SHORT"/>
    <property type="match status" value="1"/>
</dbReference>
<dbReference type="Proteomes" id="UP000004816">
    <property type="component" value="Unassembled WGS sequence"/>
</dbReference>
<dbReference type="InterPro" id="IPR036291">
    <property type="entry name" value="NAD(P)-bd_dom_sf"/>
</dbReference>
<evidence type="ECO:0000256" key="1">
    <source>
        <dbReference type="ARBA" id="ARBA00006484"/>
    </source>
</evidence>
<dbReference type="GO" id="GO:0016491">
    <property type="term" value="F:oxidoreductase activity"/>
    <property type="evidence" value="ECO:0007669"/>
    <property type="project" value="UniProtKB-KW"/>
</dbReference>
<dbReference type="PANTHER" id="PTHR43943">
    <property type="entry name" value="DEHYDROGENASE/REDUCTASE (SDR FAMILY) MEMBER 4"/>
    <property type="match status" value="1"/>
</dbReference>
<dbReference type="FunFam" id="3.40.50.720:FF:000084">
    <property type="entry name" value="Short-chain dehydrogenase reductase"/>
    <property type="match status" value="1"/>
</dbReference>
<reference evidence="3 4" key="1">
    <citation type="journal article" date="2011" name="Stand. Genomic Sci.">
        <title>High quality draft genome sequence of Segniliparus rugosus CDC 945(T)= (ATCC BAA-974(T)).</title>
        <authorList>
            <person name="Earl A.M."/>
            <person name="Desjardins C.A."/>
            <person name="Fitzgerald M.G."/>
            <person name="Arachchi H.M."/>
            <person name="Zeng Q."/>
            <person name="Mehta T."/>
            <person name="Griggs A."/>
            <person name="Birren B.W."/>
            <person name="Toney N.C."/>
            <person name="Carr J."/>
            <person name="Posey J."/>
            <person name="Butler W.R."/>
        </authorList>
    </citation>
    <scope>NUCLEOTIDE SEQUENCE [LARGE SCALE GENOMIC DNA]</scope>
    <source>
        <strain evidence="4">ATCC BAA-974 / DSM 45345 / CCUG 50838 / CIP 108380 / JCM 13579 / CDC 945</strain>
    </source>
</reference>
<dbReference type="OrthoDB" id="9789398at2"/>
<dbReference type="Gene3D" id="3.40.50.720">
    <property type="entry name" value="NAD(P)-binding Rossmann-like Domain"/>
    <property type="match status" value="1"/>
</dbReference>
<accession>E5XUC4</accession>
<name>E5XUC4_SEGRC</name>
<protein>
    <submittedName>
        <fullName evidence="3">Uncharacterized protein</fullName>
    </submittedName>
</protein>
<dbReference type="Pfam" id="PF13561">
    <property type="entry name" value="adh_short_C2"/>
    <property type="match status" value="1"/>
</dbReference>
<keyword evidence="4" id="KW-1185">Reference proteome</keyword>
<dbReference type="NCBIfam" id="NF005559">
    <property type="entry name" value="PRK07231.1"/>
    <property type="match status" value="1"/>
</dbReference>
<dbReference type="eggNOG" id="COG1028">
    <property type="taxonomic scope" value="Bacteria"/>
</dbReference>
<dbReference type="InterPro" id="IPR002347">
    <property type="entry name" value="SDR_fam"/>
</dbReference>
<evidence type="ECO:0000313" key="4">
    <source>
        <dbReference type="Proteomes" id="UP000004816"/>
    </source>
</evidence>
<evidence type="ECO:0000313" key="3">
    <source>
        <dbReference type="EMBL" id="EFV12065.2"/>
    </source>
</evidence>
<dbReference type="InterPro" id="IPR020904">
    <property type="entry name" value="Sc_DH/Rdtase_CS"/>
</dbReference>
<proteinExistence type="inferred from homology"/>
<dbReference type="STRING" id="679197.HMPREF9336_03096"/>
<comment type="caution">
    <text evidence="3">The sequence shown here is derived from an EMBL/GenBank/DDBJ whole genome shotgun (WGS) entry which is preliminary data.</text>
</comment>
<dbReference type="AlphaFoldDB" id="E5XUC4"/>
<organism evidence="3 4">
    <name type="scientific">Segniliparus rugosus (strain ATCC BAA-974 / DSM 45345 / CCUG 50838 / CIP 108380 / JCM 13579 / CDC 945)</name>
    <dbReference type="NCBI Taxonomy" id="679197"/>
    <lineage>
        <taxon>Bacteria</taxon>
        <taxon>Bacillati</taxon>
        <taxon>Actinomycetota</taxon>
        <taxon>Actinomycetes</taxon>
        <taxon>Mycobacteriales</taxon>
        <taxon>Segniliparaceae</taxon>
        <taxon>Segniliparus</taxon>
    </lineage>
</organism>
<sequence>MRNVDLSGRNALITGGSRGIGRAIAQELLRRGAGVAITARKAEGLAQTAAELRGAFPGSKVHAVVANAGREEDRARAVRETVAELGSLDILVNNAATNLAYGPLLEADLGAVRKIFDTNVVATLGMVQEAHKAWLGEHGGVIVNLASVAGMRASGPIAAYGTSKAALILLTEELAWELGPSVRVNAVAPAVIKTDFSTKLYENEAEVASRYPLQRLGTPEDVARLVGFLVSDESSWITGETVRVDGGLLATGNL</sequence>
<dbReference type="HOGENOM" id="CLU_010194_1_1_11"/>
<dbReference type="SUPFAM" id="SSF51735">
    <property type="entry name" value="NAD(P)-binding Rossmann-fold domains"/>
    <property type="match status" value="1"/>
</dbReference>
<comment type="similarity">
    <text evidence="1">Belongs to the short-chain dehydrogenases/reductases (SDR) family.</text>
</comment>
<evidence type="ECO:0000256" key="2">
    <source>
        <dbReference type="ARBA" id="ARBA00023002"/>
    </source>
</evidence>
<keyword evidence="2" id="KW-0560">Oxidoreductase</keyword>
<dbReference type="PRINTS" id="PR00081">
    <property type="entry name" value="GDHRDH"/>
</dbReference>
<dbReference type="RefSeq" id="WP_021029945.1">
    <property type="nucleotide sequence ID" value="NZ_KI391953.1"/>
</dbReference>